<proteinExistence type="inferred from homology"/>
<feature type="chain" id="PRO_5013437904" description="Outer membrane lipoprotein Blc" evidence="2">
    <location>
        <begin position="18"/>
        <end position="182"/>
    </location>
</feature>
<keyword evidence="2" id="KW-0446">Lipid-binding</keyword>
<dbReference type="SUPFAM" id="SSF50814">
    <property type="entry name" value="Lipocalins"/>
    <property type="match status" value="1"/>
</dbReference>
<protein>
    <recommendedName>
        <fullName evidence="2">Outer membrane lipoprotein Blc</fullName>
    </recommendedName>
</protein>
<evidence type="ECO:0000259" key="3">
    <source>
        <dbReference type="Pfam" id="PF08212"/>
    </source>
</evidence>
<dbReference type="CDD" id="cd19438">
    <property type="entry name" value="lipocalin_Blc-like"/>
    <property type="match status" value="1"/>
</dbReference>
<dbReference type="GO" id="GO:0008289">
    <property type="term" value="F:lipid binding"/>
    <property type="evidence" value="ECO:0007669"/>
    <property type="project" value="UniProtKB-UniRule"/>
</dbReference>
<keyword evidence="2" id="KW-0998">Cell outer membrane</keyword>
<comment type="subunit">
    <text evidence="2">Homodimer.</text>
</comment>
<dbReference type="RefSeq" id="WP_094837633.1">
    <property type="nucleotide sequence ID" value="NZ_NEVQ01000012.1"/>
</dbReference>
<evidence type="ECO:0000313" key="4">
    <source>
        <dbReference type="EMBL" id="OZI57413.1"/>
    </source>
</evidence>
<dbReference type="Gene3D" id="2.40.128.20">
    <property type="match status" value="1"/>
</dbReference>
<organism evidence="4 5">
    <name type="scientific">Bordetella genomosp. 4</name>
    <dbReference type="NCBI Taxonomy" id="463044"/>
    <lineage>
        <taxon>Bacteria</taxon>
        <taxon>Pseudomonadati</taxon>
        <taxon>Pseudomonadota</taxon>
        <taxon>Betaproteobacteria</taxon>
        <taxon>Burkholderiales</taxon>
        <taxon>Alcaligenaceae</taxon>
        <taxon>Bordetella</taxon>
    </lineage>
</organism>
<keyword evidence="5" id="KW-1185">Reference proteome</keyword>
<dbReference type="InterPro" id="IPR000566">
    <property type="entry name" value="Lipocln_cytosolic_FA-bd_dom"/>
</dbReference>
<evidence type="ECO:0000256" key="2">
    <source>
        <dbReference type="PIRNR" id="PIRNR036893"/>
    </source>
</evidence>
<dbReference type="EMBL" id="NEVQ01000012">
    <property type="protein sequence ID" value="OZI57413.1"/>
    <property type="molecule type" value="Genomic_DNA"/>
</dbReference>
<name>A0A261U966_9BORD</name>
<dbReference type="InterPro" id="IPR022271">
    <property type="entry name" value="Lipocalin_ApoD"/>
</dbReference>
<evidence type="ECO:0000313" key="5">
    <source>
        <dbReference type="Proteomes" id="UP000216885"/>
    </source>
</evidence>
<comment type="similarity">
    <text evidence="1 2">Belongs to the calycin superfamily. Lipocalin family.</text>
</comment>
<dbReference type="Pfam" id="PF08212">
    <property type="entry name" value="Lipocalin_2"/>
    <property type="match status" value="1"/>
</dbReference>
<dbReference type="AlphaFoldDB" id="A0A261U966"/>
<comment type="caution">
    <text evidence="4">The sequence shown here is derived from an EMBL/GenBank/DDBJ whole genome shotgun (WGS) entry which is preliminary data.</text>
</comment>
<dbReference type="Proteomes" id="UP000216885">
    <property type="component" value="Unassembled WGS sequence"/>
</dbReference>
<dbReference type="InterPro" id="IPR047202">
    <property type="entry name" value="Lipocalin_Blc-like_dom"/>
</dbReference>
<dbReference type="GO" id="GO:0009279">
    <property type="term" value="C:cell outer membrane"/>
    <property type="evidence" value="ECO:0007669"/>
    <property type="project" value="UniProtKB-SubCell"/>
</dbReference>
<dbReference type="PROSITE" id="PS51257">
    <property type="entry name" value="PROKAR_LIPOPROTEIN"/>
    <property type="match status" value="1"/>
</dbReference>
<sequence>MKLLIAVPLLAVFVGCATQTHNLPTQADVNLEKYAGTWYEQARLPNRFQEDCAGDVRADYTLLANGSIEVVNQCRTSDGKTKVAQGEGRLATAFDPPDPARLEVRFAPKWTSWLPMVWGDYWIMRLEGNYQYSLVGTPNRKYLWVLSRERSADDATVRRLLDHARTLGFDVDQVVRTKNKSN</sequence>
<keyword evidence="2" id="KW-0472">Membrane</keyword>
<dbReference type="GO" id="GO:0006950">
    <property type="term" value="P:response to stress"/>
    <property type="evidence" value="ECO:0007669"/>
    <property type="project" value="UniProtKB-ARBA"/>
</dbReference>
<dbReference type="InterPro" id="IPR012674">
    <property type="entry name" value="Calycin"/>
</dbReference>
<accession>A0A261U966</accession>
<dbReference type="PANTHER" id="PTHR10612:SF34">
    <property type="entry name" value="APOLIPOPROTEIN D"/>
    <property type="match status" value="1"/>
</dbReference>
<dbReference type="PIRSF" id="PIRSF036893">
    <property type="entry name" value="Lipocalin_ApoD"/>
    <property type="match status" value="1"/>
</dbReference>
<feature type="signal peptide" evidence="2">
    <location>
        <begin position="1"/>
        <end position="17"/>
    </location>
</feature>
<keyword evidence="2" id="KW-0449">Lipoprotein</keyword>
<comment type="subcellular location">
    <subcellularLocation>
        <location evidence="2">Cell outer membrane</location>
    </subcellularLocation>
</comment>
<keyword evidence="2" id="KW-0732">Signal</keyword>
<dbReference type="PANTHER" id="PTHR10612">
    <property type="entry name" value="APOLIPOPROTEIN D"/>
    <property type="match status" value="1"/>
</dbReference>
<reference evidence="4 5" key="1">
    <citation type="submission" date="2017-05" db="EMBL/GenBank/DDBJ databases">
        <title>Complete and WGS of Bordetella genogroups.</title>
        <authorList>
            <person name="Spilker T."/>
            <person name="LiPuma J."/>
        </authorList>
    </citation>
    <scope>NUCLEOTIDE SEQUENCE [LARGE SCALE GENOMIC DNA]</scope>
    <source>
        <strain evidence="4 5">AU9919</strain>
    </source>
</reference>
<gene>
    <name evidence="4" type="ORF">CAL20_08405</name>
</gene>
<evidence type="ECO:0000256" key="1">
    <source>
        <dbReference type="ARBA" id="ARBA00006889"/>
    </source>
</evidence>
<comment type="function">
    <text evidence="2">Involved in the storage or transport of lipids necessary for membrane maintenance under stressful conditions. Displays a binding preference for lysophospholipids.</text>
</comment>
<feature type="domain" description="Lipocalin/cytosolic fatty-acid binding" evidence="3">
    <location>
        <begin position="29"/>
        <end position="178"/>
    </location>
</feature>